<name>A0AAV4CXX0_9GAST</name>
<organism evidence="1 2">
    <name type="scientific">Plakobranchus ocellatus</name>
    <dbReference type="NCBI Taxonomy" id="259542"/>
    <lineage>
        <taxon>Eukaryota</taxon>
        <taxon>Metazoa</taxon>
        <taxon>Spiralia</taxon>
        <taxon>Lophotrochozoa</taxon>
        <taxon>Mollusca</taxon>
        <taxon>Gastropoda</taxon>
        <taxon>Heterobranchia</taxon>
        <taxon>Euthyneura</taxon>
        <taxon>Panpulmonata</taxon>
        <taxon>Sacoglossa</taxon>
        <taxon>Placobranchoidea</taxon>
        <taxon>Plakobranchidae</taxon>
        <taxon>Plakobranchus</taxon>
    </lineage>
</organism>
<reference evidence="1 2" key="1">
    <citation type="journal article" date="2021" name="Elife">
        <title>Chloroplast acquisition without the gene transfer in kleptoplastic sea slugs, Plakobranchus ocellatus.</title>
        <authorList>
            <person name="Maeda T."/>
            <person name="Takahashi S."/>
            <person name="Yoshida T."/>
            <person name="Shimamura S."/>
            <person name="Takaki Y."/>
            <person name="Nagai Y."/>
            <person name="Toyoda A."/>
            <person name="Suzuki Y."/>
            <person name="Arimoto A."/>
            <person name="Ishii H."/>
            <person name="Satoh N."/>
            <person name="Nishiyama T."/>
            <person name="Hasebe M."/>
            <person name="Maruyama T."/>
            <person name="Minagawa J."/>
            <person name="Obokata J."/>
            <person name="Shigenobu S."/>
        </authorList>
    </citation>
    <scope>NUCLEOTIDE SEQUENCE [LARGE SCALE GENOMIC DNA]</scope>
</reference>
<dbReference type="Proteomes" id="UP000735302">
    <property type="component" value="Unassembled WGS sequence"/>
</dbReference>
<sequence>MPNDSRDAHKSFEKAFQSDRMEELKLIDLPFLSHANDNLNEVVILYGNLSILSISLTLTAPESARMSYSCPTSLDLSTLSTIATISTTDFNC</sequence>
<evidence type="ECO:0000313" key="2">
    <source>
        <dbReference type="Proteomes" id="UP000735302"/>
    </source>
</evidence>
<comment type="caution">
    <text evidence="1">The sequence shown here is derived from an EMBL/GenBank/DDBJ whole genome shotgun (WGS) entry which is preliminary data.</text>
</comment>
<dbReference type="EMBL" id="BLXT01007137">
    <property type="protein sequence ID" value="GFO36768.1"/>
    <property type="molecule type" value="Genomic_DNA"/>
</dbReference>
<proteinExistence type="predicted"/>
<keyword evidence="2" id="KW-1185">Reference proteome</keyword>
<evidence type="ECO:0000313" key="1">
    <source>
        <dbReference type="EMBL" id="GFO36768.1"/>
    </source>
</evidence>
<dbReference type="AlphaFoldDB" id="A0AAV4CXX0"/>
<gene>
    <name evidence="1" type="ORF">PoB_006327300</name>
</gene>
<protein>
    <submittedName>
        <fullName evidence="1">Uncharacterized protein</fullName>
    </submittedName>
</protein>
<accession>A0AAV4CXX0</accession>